<feature type="domain" description="Protein kinase" evidence="3">
    <location>
        <begin position="33"/>
        <end position="320"/>
    </location>
</feature>
<dbReference type="Gene3D" id="3.80.10.10">
    <property type="entry name" value="Ribonuclease Inhibitor"/>
    <property type="match status" value="2"/>
</dbReference>
<evidence type="ECO:0000256" key="2">
    <source>
        <dbReference type="SAM" id="MobiDB-lite"/>
    </source>
</evidence>
<dbReference type="GO" id="GO:0036498">
    <property type="term" value="P:IRE1-mediated unfolded protein response"/>
    <property type="evidence" value="ECO:0007669"/>
    <property type="project" value="TreeGrafter"/>
</dbReference>
<evidence type="ECO:0000256" key="1">
    <source>
        <dbReference type="SAM" id="Coils"/>
    </source>
</evidence>
<feature type="region of interest" description="Disordered" evidence="2">
    <location>
        <begin position="392"/>
        <end position="414"/>
    </location>
</feature>
<dbReference type="PROSITE" id="PS50011">
    <property type="entry name" value="PROTEIN_KINASE_DOM"/>
    <property type="match status" value="1"/>
</dbReference>
<dbReference type="GO" id="GO:0051082">
    <property type="term" value="F:unfolded protein binding"/>
    <property type="evidence" value="ECO:0007669"/>
    <property type="project" value="TreeGrafter"/>
</dbReference>
<dbReference type="OrthoDB" id="354678at2759"/>
<evidence type="ECO:0000259" key="3">
    <source>
        <dbReference type="PROSITE" id="PS50011"/>
    </source>
</evidence>
<feature type="region of interest" description="Disordered" evidence="2">
    <location>
        <begin position="520"/>
        <end position="542"/>
    </location>
</feature>
<dbReference type="InParanoid" id="Q228N2"/>
<name>Q228N2_TETTS</name>
<feature type="compositionally biased region" description="Acidic residues" evidence="2">
    <location>
        <begin position="392"/>
        <end position="401"/>
    </location>
</feature>
<accession>Q228N2</accession>
<feature type="coiled-coil region" evidence="1">
    <location>
        <begin position="713"/>
        <end position="776"/>
    </location>
</feature>
<proteinExistence type="predicted"/>
<dbReference type="InterPro" id="IPR032675">
    <property type="entry name" value="LRR_dom_sf"/>
</dbReference>
<dbReference type="KEGG" id="tet:TTHERM_01528530"/>
<dbReference type="GO" id="GO:0004674">
    <property type="term" value="F:protein serine/threonine kinase activity"/>
    <property type="evidence" value="ECO:0007669"/>
    <property type="project" value="InterPro"/>
</dbReference>
<dbReference type="HOGENOM" id="CLU_251137_0_0_1"/>
<feature type="region of interest" description="Disordered" evidence="2">
    <location>
        <begin position="605"/>
        <end position="643"/>
    </location>
</feature>
<dbReference type="InterPro" id="IPR001245">
    <property type="entry name" value="Ser-Thr/Tyr_kinase_cat_dom"/>
</dbReference>
<protein>
    <submittedName>
        <fullName evidence="4">Protein kinase</fullName>
    </submittedName>
</protein>
<feature type="compositionally biased region" description="Polar residues" evidence="2">
    <location>
        <begin position="613"/>
        <end position="641"/>
    </location>
</feature>
<keyword evidence="4" id="KW-0418">Kinase</keyword>
<dbReference type="GO" id="GO:1990604">
    <property type="term" value="C:IRE1-TRAF2-ASK1 complex"/>
    <property type="evidence" value="ECO:0007669"/>
    <property type="project" value="TreeGrafter"/>
</dbReference>
<dbReference type="PANTHER" id="PTHR13954">
    <property type="entry name" value="IRE1-RELATED"/>
    <property type="match status" value="1"/>
</dbReference>
<keyword evidence="4" id="KW-0808">Transferase</keyword>
<reference evidence="5" key="1">
    <citation type="journal article" date="2006" name="PLoS Biol.">
        <title>Macronuclear genome sequence of the ciliate Tetrahymena thermophila, a model eukaryote.</title>
        <authorList>
            <person name="Eisen J.A."/>
            <person name="Coyne R.S."/>
            <person name="Wu M."/>
            <person name="Wu D."/>
            <person name="Thiagarajan M."/>
            <person name="Wortman J.R."/>
            <person name="Badger J.H."/>
            <person name="Ren Q."/>
            <person name="Amedeo P."/>
            <person name="Jones K.M."/>
            <person name="Tallon L.J."/>
            <person name="Delcher A.L."/>
            <person name="Salzberg S.L."/>
            <person name="Silva J.C."/>
            <person name="Haas B.J."/>
            <person name="Majoros W.H."/>
            <person name="Farzad M."/>
            <person name="Carlton J.M."/>
            <person name="Smith R.K. Jr."/>
            <person name="Garg J."/>
            <person name="Pearlman R.E."/>
            <person name="Karrer K.M."/>
            <person name="Sun L."/>
            <person name="Manning G."/>
            <person name="Elde N.C."/>
            <person name="Turkewitz A.P."/>
            <person name="Asai D.J."/>
            <person name="Wilkes D.E."/>
            <person name="Wang Y."/>
            <person name="Cai H."/>
            <person name="Collins K."/>
            <person name="Stewart B.A."/>
            <person name="Lee S.R."/>
            <person name="Wilamowska K."/>
            <person name="Weinberg Z."/>
            <person name="Ruzzo W.L."/>
            <person name="Wloga D."/>
            <person name="Gaertig J."/>
            <person name="Frankel J."/>
            <person name="Tsao C.-C."/>
            <person name="Gorovsky M.A."/>
            <person name="Keeling P.J."/>
            <person name="Waller R.F."/>
            <person name="Patron N.J."/>
            <person name="Cherry J.M."/>
            <person name="Stover N.A."/>
            <person name="Krieger C.J."/>
            <person name="del Toro C."/>
            <person name="Ryder H.F."/>
            <person name="Williamson S.C."/>
            <person name="Barbeau R.A."/>
            <person name="Hamilton E.P."/>
            <person name="Orias E."/>
        </authorList>
    </citation>
    <scope>NUCLEOTIDE SEQUENCE [LARGE SCALE GENOMIC DNA]</scope>
    <source>
        <strain evidence="5">SB210</strain>
    </source>
</reference>
<dbReference type="GeneID" id="7824302"/>
<dbReference type="Pfam" id="PF07714">
    <property type="entry name" value="PK_Tyr_Ser-Thr"/>
    <property type="match status" value="1"/>
</dbReference>
<dbReference type="Proteomes" id="UP000009168">
    <property type="component" value="Unassembled WGS sequence"/>
</dbReference>
<dbReference type="InterPro" id="IPR000719">
    <property type="entry name" value="Prot_kinase_dom"/>
</dbReference>
<sequence>MQNLNGSQILETIQDVFDEVKNKALFSKNILSETIAYLMGSEKYTDIDYIIDTDHSLLLSAKNKFKEFIALKLCQAHASQYGMIYSVINQIKVQNHNQFFSYIQVNDIKTFSVQNDILIIYFEEEMCNLSLLDIVLSQKPKSIELDQELKLQIVIKILDSLNYLHKQDLVHGNLKFSNILQQSKIFKLSDQFLNIHDQLKQSSLLSQEEDEESKNIQLQRIICNYSMHPPEIIQKKEPTIQSDIFTLGILLLQLDNIQKFNYANIESIEKDYEKYFSQGQIPPQLQLQSESIFYKLAMNMIKKNPSDRMNCEFYIQKLMLHLKDKKLNMAIRLDSFYVDYQSKIVNNSKLLMQTIQKDQKSNQQLGDQEEEDESIEQLKDEYDEDLSQEFQDQNDNEEEEEKQDKFDDPNDPVLTIENYMTNQQNTQGQEQKQKKKSSFFNIQVFGDENDKISLNEELDNDKVHQPVIVSLNNSKLNLSSRKPQLNHLKVPSYTRLEGQKSKFSSFQQINKSMLEDDNVIGDDNIMDSKSVYSNNKDNDIKSIDQEANATKSYRKQDDELSKYSQVESPVHIKLKKDTPSSQKISANNIQRERLNSQEINKQFEENQKKMSQRKLQIQAQRSNVSQENFSPLQINPSPSLSKDQKNDLILLNKLVQEKKNLIPQLSLVSRIASSNIQSQHQSQRDDSLSQKVSNIATENKMEQKDEILKPEQIEVVDEKVEIIEEQKDNYEVQVKWNQALGKNSRNVLLQGLIYDIEEKNDKLQSLQVDFSRFEQLTDDDATRFLTCLQQSYKSLKQLHLNFYNNDFLTSNFMNLLLQKLAEQQKRCFLFFKNLLGLVDLNLKVDTAKINGQLIQNLIINQSKTLIKLSLTLGRNIIFSNYTADKIIFDVAKCKHLQQILISIAADHEFQNHKKLKMKKIQQISLISNEISYNRFFHNQNLNQIVKKLEEQTFNNNTQNTLKIRIIQNNQQFSPESFSGLLNFIRKFEYLQKLTINMSHRNIQKNQNIEELVEALASLKFLQDLNLNFEQYSVINYEATLPFLKLKDAKIFMKNVIIFSYNGFSFDYVKKHLKKSIKITDQVKVFGFKIPQIFSIDNQIVKLVAAYFYKNTIQNSEIDTSQFDIKRFMNLVDVQIKGSQILIDKVIQTIVHQGEKMEELRLSYKNQSKIDSLDKSIALVHKLKNLKHVEIVQDGWVDMKWIESLLNQFKLIVNIKQIFISNPQIEVKFHEENLLIYSNTQSSLEKVLDFFDDHQDYFQRIKNILIQANHKILYNENLRLRISNILITTKIVIQIVIEHINIENFDQVYQVSDNTFDSNNLSISSEMVTTLIINSQYQQLGTKNQRIICNSFAQFENLQKLTLDLSYCKIHKHGIQILNNSLQLAALLTHLWIDLSFTNLDDKEIIEMIDSIKQINLIQVIMIKLRYTNMKNEGSNAVLSLFNSFDDLQEIELDLSGNNISFEGLKYFEQIQKELPKIKRIFIDLKEDIIEDEGALILKQLFNHLILPNVEYIDLNLNLCKLKINGIKGITSSISGLTTLKYLDLNMSKNYIEDEYTSHLQILTEQLQFIKNLKIIY</sequence>
<dbReference type="RefSeq" id="XP_001029415.2">
    <property type="nucleotide sequence ID" value="XM_001029415.2"/>
</dbReference>
<dbReference type="SUPFAM" id="SSF56112">
    <property type="entry name" value="Protein kinase-like (PK-like)"/>
    <property type="match status" value="1"/>
</dbReference>
<dbReference type="PANTHER" id="PTHR13954:SF6">
    <property type="entry name" value="NON-SPECIFIC SERINE_THREONINE PROTEIN KINASE"/>
    <property type="match status" value="1"/>
</dbReference>
<evidence type="ECO:0000313" key="5">
    <source>
        <dbReference type="Proteomes" id="UP000009168"/>
    </source>
</evidence>
<dbReference type="InterPro" id="IPR045133">
    <property type="entry name" value="IRE1/2-like"/>
</dbReference>
<organism evidence="4 5">
    <name type="scientific">Tetrahymena thermophila (strain SB210)</name>
    <dbReference type="NCBI Taxonomy" id="312017"/>
    <lineage>
        <taxon>Eukaryota</taxon>
        <taxon>Sar</taxon>
        <taxon>Alveolata</taxon>
        <taxon>Ciliophora</taxon>
        <taxon>Intramacronucleata</taxon>
        <taxon>Oligohymenophorea</taxon>
        <taxon>Hymenostomatida</taxon>
        <taxon>Tetrahymenina</taxon>
        <taxon>Tetrahymenidae</taxon>
        <taxon>Tetrahymena</taxon>
    </lineage>
</organism>
<keyword evidence="5" id="KW-1185">Reference proteome</keyword>
<keyword evidence="1" id="KW-0175">Coiled coil</keyword>
<dbReference type="InterPro" id="IPR011009">
    <property type="entry name" value="Kinase-like_dom_sf"/>
</dbReference>
<dbReference type="SUPFAM" id="SSF52047">
    <property type="entry name" value="RNI-like"/>
    <property type="match status" value="1"/>
</dbReference>
<dbReference type="GO" id="GO:0005524">
    <property type="term" value="F:ATP binding"/>
    <property type="evidence" value="ECO:0007669"/>
    <property type="project" value="InterPro"/>
</dbReference>
<dbReference type="EMBL" id="GG662417">
    <property type="protein sequence ID" value="EAR81752.2"/>
    <property type="molecule type" value="Genomic_DNA"/>
</dbReference>
<dbReference type="GO" id="GO:0004521">
    <property type="term" value="F:RNA endonuclease activity"/>
    <property type="evidence" value="ECO:0007669"/>
    <property type="project" value="InterPro"/>
</dbReference>
<dbReference type="SMART" id="SM00220">
    <property type="entry name" value="S_TKc"/>
    <property type="match status" value="1"/>
</dbReference>
<gene>
    <name evidence="4" type="ORF">TTHERM_01528530</name>
</gene>
<dbReference type="Gene3D" id="1.10.510.10">
    <property type="entry name" value="Transferase(Phosphotransferase) domain 1"/>
    <property type="match status" value="1"/>
</dbReference>
<evidence type="ECO:0000313" key="4">
    <source>
        <dbReference type="EMBL" id="EAR81752.2"/>
    </source>
</evidence>